<dbReference type="STRING" id="1641875.XM53_02805"/>
<feature type="binding site" evidence="3">
    <location>
        <position position="142"/>
    </location>
    <ligand>
        <name>a divalent metal cation</name>
        <dbReference type="ChEBI" id="CHEBI:60240"/>
    </ligand>
</feature>
<dbReference type="Proteomes" id="UP000051295">
    <property type="component" value="Unassembled WGS sequence"/>
</dbReference>
<accession>A0A0T5P0L8</accession>
<organism evidence="4 5">
    <name type="scientific">Roseovarius atlanticus</name>
    <dbReference type="NCBI Taxonomy" id="1641875"/>
    <lineage>
        <taxon>Bacteria</taxon>
        <taxon>Pseudomonadati</taxon>
        <taxon>Pseudomonadota</taxon>
        <taxon>Alphaproteobacteria</taxon>
        <taxon>Rhodobacterales</taxon>
        <taxon>Roseobacteraceae</taxon>
        <taxon>Roseovarius</taxon>
    </lineage>
</organism>
<dbReference type="Gene3D" id="1.20.120.450">
    <property type="entry name" value="dinb family like domain"/>
    <property type="match status" value="1"/>
</dbReference>
<keyword evidence="2 3" id="KW-0479">Metal-binding</keyword>
<proteinExistence type="inferred from homology"/>
<comment type="similarity">
    <text evidence="1">Belongs to the DinB family.</text>
</comment>
<sequence length="169" mass="18962">MITPEYCRMMARYNAWQNRQLTESLDGQSLEVLTEDRGAFFGSILGTLNHLLWGDLMWMARFDPSVEAPTVGVKQSVDLHPTLGAWSAARYHVDGKIGHWANSLRAMDLTGNLHWYSGTAKRDMVSPRTLCVAHMFNHQTHHRGQVHAMMTDVGLEAPVSDLFLLPGEG</sequence>
<dbReference type="InterPro" id="IPR034660">
    <property type="entry name" value="DinB/YfiT-like"/>
</dbReference>
<dbReference type="InterPro" id="IPR007837">
    <property type="entry name" value="DinB"/>
</dbReference>
<feature type="binding site" evidence="3">
    <location>
        <position position="138"/>
    </location>
    <ligand>
        <name>a divalent metal cation</name>
        <dbReference type="ChEBI" id="CHEBI:60240"/>
    </ligand>
</feature>
<feature type="binding site" evidence="3">
    <location>
        <position position="50"/>
    </location>
    <ligand>
        <name>a divalent metal cation</name>
        <dbReference type="ChEBI" id="CHEBI:60240"/>
    </ligand>
</feature>
<evidence type="ECO:0000313" key="4">
    <source>
        <dbReference type="EMBL" id="KRS14649.1"/>
    </source>
</evidence>
<comment type="caution">
    <text evidence="4">The sequence shown here is derived from an EMBL/GenBank/DDBJ whole genome shotgun (WGS) entry which is preliminary data.</text>
</comment>
<evidence type="ECO:0000313" key="5">
    <source>
        <dbReference type="Proteomes" id="UP000051295"/>
    </source>
</evidence>
<evidence type="ECO:0000256" key="2">
    <source>
        <dbReference type="ARBA" id="ARBA00022723"/>
    </source>
</evidence>
<dbReference type="EMBL" id="LAXJ01000002">
    <property type="protein sequence ID" value="KRS14649.1"/>
    <property type="molecule type" value="Genomic_DNA"/>
</dbReference>
<dbReference type="PATRIC" id="fig|1641875.4.peg.1661"/>
<evidence type="ECO:0000256" key="1">
    <source>
        <dbReference type="ARBA" id="ARBA00008635"/>
    </source>
</evidence>
<dbReference type="PANTHER" id="PTHR37302">
    <property type="entry name" value="SLR1116 PROTEIN"/>
    <property type="match status" value="1"/>
</dbReference>
<dbReference type="SUPFAM" id="SSF109854">
    <property type="entry name" value="DinB/YfiT-like putative metalloenzymes"/>
    <property type="match status" value="1"/>
</dbReference>
<dbReference type="AlphaFoldDB" id="A0A0T5P0L8"/>
<dbReference type="GO" id="GO:0046872">
    <property type="term" value="F:metal ion binding"/>
    <property type="evidence" value="ECO:0007669"/>
    <property type="project" value="UniProtKB-KW"/>
</dbReference>
<evidence type="ECO:0000256" key="3">
    <source>
        <dbReference type="PIRSR" id="PIRSR607837-1"/>
    </source>
</evidence>
<gene>
    <name evidence="4" type="ORF">XM53_02805</name>
</gene>
<keyword evidence="5" id="KW-1185">Reference proteome</keyword>
<protein>
    <submittedName>
        <fullName evidence="4">Damage-inducible protein DinB</fullName>
    </submittedName>
</protein>
<dbReference type="OrthoDB" id="9807509at2"/>
<reference evidence="4 5" key="1">
    <citation type="submission" date="2015-04" db="EMBL/GenBank/DDBJ databases">
        <title>The draft genome sequence of Roseovarius sp.R12b.</title>
        <authorList>
            <person name="Li G."/>
            <person name="Lai Q."/>
            <person name="Shao Z."/>
            <person name="Yan P."/>
        </authorList>
    </citation>
    <scope>NUCLEOTIDE SEQUENCE [LARGE SCALE GENOMIC DNA]</scope>
    <source>
        <strain evidence="4 5">R12B</strain>
    </source>
</reference>
<name>A0A0T5P0L8_9RHOB</name>
<dbReference type="PANTHER" id="PTHR37302:SF1">
    <property type="entry name" value="PROTEIN DINB"/>
    <property type="match status" value="1"/>
</dbReference>
<dbReference type="Pfam" id="PF05163">
    <property type="entry name" value="DinB"/>
    <property type="match status" value="1"/>
</dbReference>
<dbReference type="RefSeq" id="WP_057790013.1">
    <property type="nucleotide sequence ID" value="NZ_LAXJ01000002.1"/>
</dbReference>